<protein>
    <submittedName>
        <fullName evidence="1">Uncharacterized protein</fullName>
    </submittedName>
</protein>
<name>A0A0S3SNN7_PHAAN</name>
<evidence type="ECO:0000313" key="1">
    <source>
        <dbReference type="EMBL" id="BAT94391.1"/>
    </source>
</evidence>
<dbReference type="Proteomes" id="UP000291084">
    <property type="component" value="Chromosome 8"/>
</dbReference>
<organism evidence="1 2">
    <name type="scientific">Vigna angularis var. angularis</name>
    <dbReference type="NCBI Taxonomy" id="157739"/>
    <lineage>
        <taxon>Eukaryota</taxon>
        <taxon>Viridiplantae</taxon>
        <taxon>Streptophyta</taxon>
        <taxon>Embryophyta</taxon>
        <taxon>Tracheophyta</taxon>
        <taxon>Spermatophyta</taxon>
        <taxon>Magnoliopsida</taxon>
        <taxon>eudicotyledons</taxon>
        <taxon>Gunneridae</taxon>
        <taxon>Pentapetalae</taxon>
        <taxon>rosids</taxon>
        <taxon>fabids</taxon>
        <taxon>Fabales</taxon>
        <taxon>Fabaceae</taxon>
        <taxon>Papilionoideae</taxon>
        <taxon>50 kb inversion clade</taxon>
        <taxon>NPAAA clade</taxon>
        <taxon>indigoferoid/millettioid clade</taxon>
        <taxon>Phaseoleae</taxon>
        <taxon>Vigna</taxon>
    </lineage>
</organism>
<accession>A0A0S3SNN7</accession>
<dbReference type="EMBL" id="AP015041">
    <property type="protein sequence ID" value="BAT94391.1"/>
    <property type="molecule type" value="Genomic_DNA"/>
</dbReference>
<keyword evidence="2" id="KW-1185">Reference proteome</keyword>
<evidence type="ECO:0000313" key="2">
    <source>
        <dbReference type="Proteomes" id="UP000291084"/>
    </source>
</evidence>
<proteinExistence type="predicted"/>
<dbReference type="AlphaFoldDB" id="A0A0S3SNN7"/>
<feature type="non-terminal residue" evidence="1">
    <location>
        <position position="1"/>
    </location>
</feature>
<reference evidence="1 2" key="1">
    <citation type="journal article" date="2015" name="Sci. Rep.">
        <title>The power of single molecule real-time sequencing technology in the de novo assembly of a eukaryotic genome.</title>
        <authorList>
            <person name="Sakai H."/>
            <person name="Naito K."/>
            <person name="Ogiso-Tanaka E."/>
            <person name="Takahashi Y."/>
            <person name="Iseki K."/>
            <person name="Muto C."/>
            <person name="Satou K."/>
            <person name="Teruya K."/>
            <person name="Shiroma A."/>
            <person name="Shimoji M."/>
            <person name="Hirano T."/>
            <person name="Itoh T."/>
            <person name="Kaga A."/>
            <person name="Tomooka N."/>
        </authorList>
    </citation>
    <scope>NUCLEOTIDE SEQUENCE [LARGE SCALE GENOMIC DNA]</scope>
    <source>
        <strain evidence="2">cv. Shumari</strain>
    </source>
</reference>
<sequence>SRVFTFQFHVVTATSSHENKSQVHSANSMELHSLCLQCFSIYQLMVFLLHIQLCPPSPFLPQFCFIILFQCATTLSCYTHLLN</sequence>
<gene>
    <name evidence="1" type="primary">Vigan.08G099000</name>
    <name evidence="1" type="ORF">VIGAN_08099000</name>
</gene>